<dbReference type="PANTHER" id="PTHR34222:SF99">
    <property type="entry name" value="PROTEIN, PUTATIVE-RELATED"/>
    <property type="match status" value="1"/>
</dbReference>
<feature type="region of interest" description="Disordered" evidence="1">
    <location>
        <begin position="129"/>
        <end position="151"/>
    </location>
</feature>
<organism evidence="2">
    <name type="scientific">Tanacetum cinerariifolium</name>
    <name type="common">Dalmatian daisy</name>
    <name type="synonym">Chrysanthemum cinerariifolium</name>
    <dbReference type="NCBI Taxonomy" id="118510"/>
    <lineage>
        <taxon>Eukaryota</taxon>
        <taxon>Viridiplantae</taxon>
        <taxon>Streptophyta</taxon>
        <taxon>Embryophyta</taxon>
        <taxon>Tracheophyta</taxon>
        <taxon>Spermatophyta</taxon>
        <taxon>Magnoliopsida</taxon>
        <taxon>eudicotyledons</taxon>
        <taxon>Gunneridae</taxon>
        <taxon>Pentapetalae</taxon>
        <taxon>asterids</taxon>
        <taxon>campanulids</taxon>
        <taxon>Asterales</taxon>
        <taxon>Asteraceae</taxon>
        <taxon>Asteroideae</taxon>
        <taxon>Anthemideae</taxon>
        <taxon>Anthemidinae</taxon>
        <taxon>Tanacetum</taxon>
    </lineage>
</organism>
<protein>
    <submittedName>
        <fullName evidence="2">Ribonuclease H-like domain-containing protein</fullName>
    </submittedName>
</protein>
<comment type="caution">
    <text evidence="2">The sequence shown here is derived from an EMBL/GenBank/DDBJ whole genome shotgun (WGS) entry which is preliminary data.</text>
</comment>
<dbReference type="PANTHER" id="PTHR34222">
    <property type="entry name" value="GAG_PRE-INTEGRS DOMAIN-CONTAINING PROTEIN"/>
    <property type="match status" value="1"/>
</dbReference>
<feature type="compositionally biased region" description="Polar residues" evidence="1">
    <location>
        <begin position="142"/>
        <end position="151"/>
    </location>
</feature>
<dbReference type="AlphaFoldDB" id="A0A699J1D3"/>
<accession>A0A699J1D3</accession>
<dbReference type="GO" id="GO:0003676">
    <property type="term" value="F:nucleic acid binding"/>
    <property type="evidence" value="ECO:0007669"/>
    <property type="project" value="InterPro"/>
</dbReference>
<evidence type="ECO:0000313" key="2">
    <source>
        <dbReference type="EMBL" id="GFA04224.1"/>
    </source>
</evidence>
<dbReference type="SUPFAM" id="SSF57756">
    <property type="entry name" value="Retrovirus zinc finger-like domains"/>
    <property type="match status" value="1"/>
</dbReference>
<reference evidence="2" key="1">
    <citation type="journal article" date="2019" name="Sci. Rep.">
        <title>Draft genome of Tanacetum cinerariifolium, the natural source of mosquito coil.</title>
        <authorList>
            <person name="Yamashiro T."/>
            <person name="Shiraishi A."/>
            <person name="Satake H."/>
            <person name="Nakayama K."/>
        </authorList>
    </citation>
    <scope>NUCLEOTIDE SEQUENCE</scope>
</reference>
<dbReference type="InterPro" id="IPR036875">
    <property type="entry name" value="Znf_CCHC_sf"/>
</dbReference>
<evidence type="ECO:0000256" key="1">
    <source>
        <dbReference type="SAM" id="MobiDB-lite"/>
    </source>
</evidence>
<name>A0A699J1D3_TANCI</name>
<dbReference type="EMBL" id="BKCJ010360072">
    <property type="protein sequence ID" value="GFA04224.1"/>
    <property type="molecule type" value="Genomic_DNA"/>
</dbReference>
<gene>
    <name evidence="2" type="ORF">Tci_576196</name>
</gene>
<proteinExistence type="predicted"/>
<dbReference type="GO" id="GO:0008270">
    <property type="term" value="F:zinc ion binding"/>
    <property type="evidence" value="ECO:0007669"/>
    <property type="project" value="InterPro"/>
</dbReference>
<feature type="non-terminal residue" evidence="2">
    <location>
        <position position="282"/>
    </location>
</feature>
<sequence length="282" mass="31902">MVLNWILECVSQDVFMGQFFSKIAKVVWDESEETYSKQNASVIFNMHYRIHSLSQSGSAFLEYYHKFNALWKQYDSLIDLPDCICENSEKLKKHNQLLKLMQFLIGLDEVYAPIRSIILSTDPIPDVKGTSASLSRDESHRSTQSHNVSKISNGNSAFMARTNNRSNNWSNSNNNQNKRFNRTKLLCTHCNMNGHTADRCFELVGYLPNSKKRNGSNQGGFSNVATLGLFAVIDNEFEEWAWSCELTSFRPAAATVGIPASLWFRSCASHSQIGASQSRQST</sequence>